<dbReference type="Pfam" id="PF00884">
    <property type="entry name" value="Sulfatase"/>
    <property type="match status" value="2"/>
</dbReference>
<dbReference type="EMBL" id="SJPK01000002">
    <property type="protein sequence ID" value="TWT74295.1"/>
    <property type="molecule type" value="Genomic_DNA"/>
</dbReference>
<comment type="similarity">
    <text evidence="1">Belongs to the sulfatase family.</text>
</comment>
<feature type="compositionally biased region" description="Polar residues" evidence="5">
    <location>
        <begin position="463"/>
        <end position="475"/>
    </location>
</feature>
<dbReference type="Gene3D" id="3.40.720.10">
    <property type="entry name" value="Alkaline Phosphatase, subunit A"/>
    <property type="match status" value="1"/>
</dbReference>
<sequence precursor="true">MKLAYFLALVCLTAPYASAETPPNFIFFITDDISPDDLSIYGNEHVETPNLEKIASQALVFDNAYLTISSCSPSRCSIITGRYPHNTGAPELHQSLPQDQQTFVQSLQDAGYYTILSGKNHMGKAKTLGFDVSSDSHPAGSEKWVEHLRQRPDDQPFFAWFASHDAHHGFTINGKAPTYEPGDIDVPAMMFDGPGTREELAGFYHEVSRTDHYAGELMKELERQGIADNTYFVYCSDNGRPFPRCKTYLYDSGIRTPLVIAGPNVEVGRTDSLVSSIDFSATFLQLAGVEQPETEQGVSIVPILSNPEATVRDVAFAERNWHVYRNHQRAVRTGDWLYIWNAWPERYSVSGESSSYGFQAVKELWEAAEAGKLTDAQALLTTKPQPAEMLFNVKSDPNQFDNLAANPEMEPTLSRMRGLLQRWQEETGDSVPTHPTPDRQGLHEKLGGKVKRGELPGAAHDATTINASGPVTPSS</sequence>
<dbReference type="CDD" id="cd16027">
    <property type="entry name" value="SGSH"/>
    <property type="match status" value="1"/>
</dbReference>
<evidence type="ECO:0000313" key="9">
    <source>
        <dbReference type="Proteomes" id="UP000318053"/>
    </source>
</evidence>
<dbReference type="InterPro" id="IPR050738">
    <property type="entry name" value="Sulfatase"/>
</dbReference>
<evidence type="ECO:0000259" key="7">
    <source>
        <dbReference type="Pfam" id="PF00884"/>
    </source>
</evidence>
<dbReference type="InterPro" id="IPR017850">
    <property type="entry name" value="Alkaline_phosphatase_core_sf"/>
</dbReference>
<feature type="domain" description="Sulfatase N-terminal" evidence="7">
    <location>
        <begin position="143"/>
        <end position="289"/>
    </location>
</feature>
<evidence type="ECO:0000313" key="8">
    <source>
        <dbReference type="EMBL" id="TWT74295.1"/>
    </source>
</evidence>
<reference evidence="8 9" key="1">
    <citation type="submission" date="2019-02" db="EMBL/GenBank/DDBJ databases">
        <title>Deep-cultivation of Planctomycetes and their phenomic and genomic characterization uncovers novel biology.</title>
        <authorList>
            <person name="Wiegand S."/>
            <person name="Jogler M."/>
            <person name="Boedeker C."/>
            <person name="Pinto D."/>
            <person name="Vollmers J."/>
            <person name="Rivas-Marin E."/>
            <person name="Kohn T."/>
            <person name="Peeters S.H."/>
            <person name="Heuer A."/>
            <person name="Rast P."/>
            <person name="Oberbeckmann S."/>
            <person name="Bunk B."/>
            <person name="Jeske O."/>
            <person name="Meyerdierks A."/>
            <person name="Storesund J.E."/>
            <person name="Kallscheuer N."/>
            <person name="Luecker S."/>
            <person name="Lage O.M."/>
            <person name="Pohl T."/>
            <person name="Merkel B.J."/>
            <person name="Hornburger P."/>
            <person name="Mueller R.-W."/>
            <person name="Bruemmer F."/>
            <person name="Labrenz M."/>
            <person name="Spormann A.M."/>
            <person name="Op Den Camp H."/>
            <person name="Overmann J."/>
            <person name="Amann R."/>
            <person name="Jetten M.S.M."/>
            <person name="Mascher T."/>
            <person name="Medema M.H."/>
            <person name="Devos D.P."/>
            <person name="Kaster A.-K."/>
            <person name="Ovreas L."/>
            <person name="Rohde M."/>
            <person name="Galperin M.Y."/>
            <person name="Jogler C."/>
        </authorList>
    </citation>
    <scope>NUCLEOTIDE SEQUENCE [LARGE SCALE GENOMIC DNA]</scope>
    <source>
        <strain evidence="8 9">CA85</strain>
    </source>
</reference>
<protein>
    <submittedName>
        <fullName evidence="8">Arylsulfatase</fullName>
        <ecNumber evidence="8">3.1.6.1</ecNumber>
    </submittedName>
</protein>
<dbReference type="InterPro" id="IPR000917">
    <property type="entry name" value="Sulfatase_N"/>
</dbReference>
<dbReference type="SUPFAM" id="SSF53649">
    <property type="entry name" value="Alkaline phosphatase-like"/>
    <property type="match status" value="1"/>
</dbReference>
<feature type="chain" id="PRO_5023040380" evidence="6">
    <location>
        <begin position="20"/>
        <end position="475"/>
    </location>
</feature>
<name>A0A5C5YHL6_9BACT</name>
<keyword evidence="3 8" id="KW-0378">Hydrolase</keyword>
<keyword evidence="9" id="KW-1185">Reference proteome</keyword>
<evidence type="ECO:0000256" key="3">
    <source>
        <dbReference type="ARBA" id="ARBA00022801"/>
    </source>
</evidence>
<feature type="domain" description="Sulfatase N-terminal" evidence="7">
    <location>
        <begin position="23"/>
        <end position="131"/>
    </location>
</feature>
<accession>A0A5C5YHL6</accession>
<evidence type="ECO:0000256" key="4">
    <source>
        <dbReference type="ARBA" id="ARBA00022837"/>
    </source>
</evidence>
<feature type="region of interest" description="Disordered" evidence="5">
    <location>
        <begin position="425"/>
        <end position="475"/>
    </location>
</feature>
<dbReference type="AlphaFoldDB" id="A0A5C5YHL6"/>
<comment type="caution">
    <text evidence="8">The sequence shown here is derived from an EMBL/GenBank/DDBJ whole genome shotgun (WGS) entry which is preliminary data.</text>
</comment>
<evidence type="ECO:0000256" key="6">
    <source>
        <dbReference type="SAM" id="SignalP"/>
    </source>
</evidence>
<evidence type="ECO:0000256" key="5">
    <source>
        <dbReference type="SAM" id="MobiDB-lite"/>
    </source>
</evidence>
<dbReference type="PANTHER" id="PTHR42693">
    <property type="entry name" value="ARYLSULFATASE FAMILY MEMBER"/>
    <property type="match status" value="1"/>
</dbReference>
<dbReference type="Proteomes" id="UP000318053">
    <property type="component" value="Unassembled WGS sequence"/>
</dbReference>
<dbReference type="EC" id="3.1.6.1" evidence="8"/>
<dbReference type="PANTHER" id="PTHR42693:SF53">
    <property type="entry name" value="ENDO-4-O-SULFATASE"/>
    <property type="match status" value="1"/>
</dbReference>
<organism evidence="8 9">
    <name type="scientific">Allorhodopirellula solitaria</name>
    <dbReference type="NCBI Taxonomy" id="2527987"/>
    <lineage>
        <taxon>Bacteria</taxon>
        <taxon>Pseudomonadati</taxon>
        <taxon>Planctomycetota</taxon>
        <taxon>Planctomycetia</taxon>
        <taxon>Pirellulales</taxon>
        <taxon>Pirellulaceae</taxon>
        <taxon>Allorhodopirellula</taxon>
    </lineage>
</organism>
<dbReference type="GO" id="GO:0004065">
    <property type="term" value="F:arylsulfatase activity"/>
    <property type="evidence" value="ECO:0007669"/>
    <property type="project" value="UniProtKB-EC"/>
</dbReference>
<evidence type="ECO:0000256" key="2">
    <source>
        <dbReference type="ARBA" id="ARBA00022723"/>
    </source>
</evidence>
<keyword evidence="4" id="KW-0106">Calcium</keyword>
<dbReference type="GO" id="GO:0046872">
    <property type="term" value="F:metal ion binding"/>
    <property type="evidence" value="ECO:0007669"/>
    <property type="project" value="UniProtKB-KW"/>
</dbReference>
<feature type="signal peptide" evidence="6">
    <location>
        <begin position="1"/>
        <end position="19"/>
    </location>
</feature>
<keyword evidence="6" id="KW-0732">Signal</keyword>
<gene>
    <name evidence="8" type="ORF">CA85_11820</name>
</gene>
<dbReference type="RefSeq" id="WP_146390292.1">
    <property type="nucleotide sequence ID" value="NZ_SJPK01000002.1"/>
</dbReference>
<proteinExistence type="inferred from homology"/>
<evidence type="ECO:0000256" key="1">
    <source>
        <dbReference type="ARBA" id="ARBA00008779"/>
    </source>
</evidence>
<dbReference type="PROSITE" id="PS00523">
    <property type="entry name" value="SULFATASE_1"/>
    <property type="match status" value="1"/>
</dbReference>
<keyword evidence="2" id="KW-0479">Metal-binding</keyword>
<feature type="compositionally biased region" description="Basic and acidic residues" evidence="5">
    <location>
        <begin position="436"/>
        <end position="454"/>
    </location>
</feature>
<dbReference type="OrthoDB" id="9762324at2"/>
<dbReference type="InterPro" id="IPR024607">
    <property type="entry name" value="Sulfatase_CS"/>
</dbReference>